<dbReference type="Pfam" id="PF06578">
    <property type="entry name" value="YscK"/>
    <property type="match status" value="1"/>
</dbReference>
<proteinExistence type="predicted"/>
<gene>
    <name evidence="1" type="ORF">SAMN06295970_101473</name>
</gene>
<keyword evidence="2" id="KW-1185">Reference proteome</keyword>
<sequence>MSSLENLIQLQASSPLLTSKIYRFNFCPASYIHPSRRRGFDDGKLSSLVWKTARSQPALSQFILKKLNIDEQASFDMNYPDWPLILLEPPQLSRLQRHIAAVLFNPRIRHSVRHDEVVAWRERLGVNAYKFALNGFNLLPRTVWPLVDHEIADLEAVSSGLLELAMSTAPRPLFLRAVLKLPDVSFAPKIELVFARKLIYSLMSILEPEWRSYFLATQQ</sequence>
<protein>
    <submittedName>
        <fullName evidence="1">YOP protein translocation protein K (YscK)</fullName>
    </submittedName>
</protein>
<dbReference type="InterPro" id="IPR009510">
    <property type="entry name" value="T3SS_K"/>
</dbReference>
<name>A0ABY1PTI2_9BURK</name>
<comment type="caution">
    <text evidence="1">The sequence shown here is derived from an EMBL/GenBank/DDBJ whole genome shotgun (WGS) entry which is preliminary data.</text>
</comment>
<dbReference type="EMBL" id="FXUL01000001">
    <property type="protein sequence ID" value="SMP45014.1"/>
    <property type="molecule type" value="Genomic_DNA"/>
</dbReference>
<evidence type="ECO:0000313" key="2">
    <source>
        <dbReference type="Proteomes" id="UP001158049"/>
    </source>
</evidence>
<reference evidence="1 2" key="1">
    <citation type="submission" date="2017-05" db="EMBL/GenBank/DDBJ databases">
        <authorList>
            <person name="Varghese N."/>
            <person name="Submissions S."/>
        </authorList>
    </citation>
    <scope>NUCLEOTIDE SEQUENCE [LARGE SCALE GENOMIC DNA]</scope>
    <source>
        <strain evidence="1 2">DSM 26001</strain>
    </source>
</reference>
<dbReference type="Proteomes" id="UP001158049">
    <property type="component" value="Unassembled WGS sequence"/>
</dbReference>
<evidence type="ECO:0000313" key="1">
    <source>
        <dbReference type="EMBL" id="SMP45014.1"/>
    </source>
</evidence>
<organism evidence="1 2">
    <name type="scientific">Noviherbaspirillum suwonense</name>
    <dbReference type="NCBI Taxonomy" id="1224511"/>
    <lineage>
        <taxon>Bacteria</taxon>
        <taxon>Pseudomonadati</taxon>
        <taxon>Pseudomonadota</taxon>
        <taxon>Betaproteobacteria</taxon>
        <taxon>Burkholderiales</taxon>
        <taxon>Oxalobacteraceae</taxon>
        <taxon>Noviherbaspirillum</taxon>
    </lineage>
</organism>
<dbReference type="RefSeq" id="WP_283440615.1">
    <property type="nucleotide sequence ID" value="NZ_FXUL01000001.1"/>
</dbReference>
<accession>A0ABY1PTI2</accession>